<dbReference type="EMBL" id="JBELQA010000011">
    <property type="protein sequence ID" value="MFL9832327.1"/>
    <property type="molecule type" value="Genomic_DNA"/>
</dbReference>
<evidence type="ECO:0000256" key="1">
    <source>
        <dbReference type="SAM" id="Phobius"/>
    </source>
</evidence>
<dbReference type="Proteomes" id="UP001629260">
    <property type="component" value="Unassembled WGS sequence"/>
</dbReference>
<proteinExistence type="predicted"/>
<comment type="caution">
    <text evidence="2">The sequence shown here is derived from an EMBL/GenBank/DDBJ whole genome shotgun (WGS) entry which is preliminary data.</text>
</comment>
<feature type="transmembrane region" description="Helical" evidence="1">
    <location>
        <begin position="12"/>
        <end position="37"/>
    </location>
</feature>
<dbReference type="RefSeq" id="WP_408082769.1">
    <property type="nucleotide sequence ID" value="NZ_JBELQA010000011.1"/>
</dbReference>
<evidence type="ECO:0000313" key="2">
    <source>
        <dbReference type="EMBL" id="MFL9832327.1"/>
    </source>
</evidence>
<feature type="transmembrane region" description="Helical" evidence="1">
    <location>
        <begin position="115"/>
        <end position="138"/>
    </location>
</feature>
<protein>
    <submittedName>
        <fullName evidence="2">Uncharacterized protein</fullName>
    </submittedName>
</protein>
<organism evidence="2 3">
    <name type="scientific">Flavobacterium plantiphilum</name>
    <dbReference type="NCBI Taxonomy" id="3163297"/>
    <lineage>
        <taxon>Bacteria</taxon>
        <taxon>Pseudomonadati</taxon>
        <taxon>Bacteroidota</taxon>
        <taxon>Flavobacteriia</taxon>
        <taxon>Flavobacteriales</taxon>
        <taxon>Flavobacteriaceae</taxon>
        <taxon>Flavobacterium</taxon>
    </lineage>
</organism>
<keyword evidence="1" id="KW-0812">Transmembrane</keyword>
<keyword evidence="3" id="KW-1185">Reference proteome</keyword>
<feature type="transmembrane region" description="Helical" evidence="1">
    <location>
        <begin position="49"/>
        <end position="68"/>
    </location>
</feature>
<reference evidence="2 3" key="1">
    <citation type="submission" date="2024-06" db="EMBL/GenBank/DDBJ databases">
        <authorList>
            <person name="Kaempfer P."/>
            <person name="Viver T."/>
        </authorList>
    </citation>
    <scope>NUCLEOTIDE SEQUENCE [LARGE SCALE GENOMIC DNA]</scope>
    <source>
        <strain evidence="2 3">ST-87</strain>
    </source>
</reference>
<name>A0ABW8XYD6_9FLAO</name>
<sequence>MNFRFTEFGFINALYSLIPIFPIFTLFPGILTAMGIQSFTNNCETGYKIVLWTSILLSILLITIYTYKIDKISFKSEKHIKYNFRFWNLILYTLVNTLGLILIIGINLACNGDGQTALACIMSGPMASLTLVGFGLLIDLKLYLT</sequence>
<feature type="transmembrane region" description="Helical" evidence="1">
    <location>
        <begin position="89"/>
        <end position="109"/>
    </location>
</feature>
<keyword evidence="1" id="KW-0472">Membrane</keyword>
<gene>
    <name evidence="2" type="ORF">ABS764_15855</name>
</gene>
<keyword evidence="1" id="KW-1133">Transmembrane helix</keyword>
<evidence type="ECO:0000313" key="3">
    <source>
        <dbReference type="Proteomes" id="UP001629260"/>
    </source>
</evidence>
<accession>A0ABW8XYD6</accession>